<name>A0A833QQ71_9POAL</name>
<evidence type="ECO:0000313" key="2">
    <source>
        <dbReference type="Proteomes" id="UP000623129"/>
    </source>
</evidence>
<accession>A0A833QQ71</accession>
<dbReference type="EMBL" id="SWLB01000023">
    <property type="protein sequence ID" value="KAF3323616.1"/>
    <property type="molecule type" value="Genomic_DNA"/>
</dbReference>
<reference evidence="1" key="1">
    <citation type="submission" date="2020-01" db="EMBL/GenBank/DDBJ databases">
        <title>Genome sequence of Kobresia littledalei, the first chromosome-level genome in the family Cyperaceae.</title>
        <authorList>
            <person name="Qu G."/>
        </authorList>
    </citation>
    <scope>NUCLEOTIDE SEQUENCE</scope>
    <source>
        <strain evidence="1">C.B.Clarke</strain>
        <tissue evidence="1">Leaf</tissue>
    </source>
</reference>
<gene>
    <name evidence="1" type="ORF">FCM35_KLT12347</name>
</gene>
<evidence type="ECO:0000313" key="1">
    <source>
        <dbReference type="EMBL" id="KAF3323616.1"/>
    </source>
</evidence>
<proteinExistence type="predicted"/>
<dbReference type="AlphaFoldDB" id="A0A833QQ71"/>
<dbReference type="Proteomes" id="UP000623129">
    <property type="component" value="Unassembled WGS sequence"/>
</dbReference>
<protein>
    <submittedName>
        <fullName evidence="1">Uncharacterized protein</fullName>
    </submittedName>
</protein>
<keyword evidence="2" id="KW-1185">Reference proteome</keyword>
<comment type="caution">
    <text evidence="1">The sequence shown here is derived from an EMBL/GenBank/DDBJ whole genome shotgun (WGS) entry which is preliminary data.</text>
</comment>
<sequence>MKPHSHVASHTAHTKTLDDSRKVISESEVNLSCSSQRKQNSATAHLLRINITFFISEWLHITSKFKFKTSVTNQIQGYAEDRGLGLPLWCRSRTARQPKRAGDCL</sequence>
<organism evidence="1 2">
    <name type="scientific">Carex littledalei</name>
    <dbReference type="NCBI Taxonomy" id="544730"/>
    <lineage>
        <taxon>Eukaryota</taxon>
        <taxon>Viridiplantae</taxon>
        <taxon>Streptophyta</taxon>
        <taxon>Embryophyta</taxon>
        <taxon>Tracheophyta</taxon>
        <taxon>Spermatophyta</taxon>
        <taxon>Magnoliopsida</taxon>
        <taxon>Liliopsida</taxon>
        <taxon>Poales</taxon>
        <taxon>Cyperaceae</taxon>
        <taxon>Cyperoideae</taxon>
        <taxon>Cariceae</taxon>
        <taxon>Carex</taxon>
        <taxon>Carex subgen. Euthyceras</taxon>
    </lineage>
</organism>